<dbReference type="InterPro" id="IPR015943">
    <property type="entry name" value="WD40/YVTN_repeat-like_dom_sf"/>
</dbReference>
<reference evidence="3" key="1">
    <citation type="submission" date="2020-04" db="EMBL/GenBank/DDBJ databases">
        <authorList>
            <person name="Zhang T."/>
        </authorList>
    </citation>
    <scope>NUCLEOTIDE SEQUENCE</scope>
    <source>
        <strain evidence="3">HKST-UBA02</strain>
    </source>
</reference>
<dbReference type="InterPro" id="IPR026444">
    <property type="entry name" value="Secre_tail"/>
</dbReference>
<dbReference type="Proteomes" id="UP000739538">
    <property type="component" value="Unassembled WGS sequence"/>
</dbReference>
<comment type="caution">
    <text evidence="3">The sequence shown here is derived from an EMBL/GenBank/DDBJ whole genome shotgun (WGS) entry which is preliminary data.</text>
</comment>
<dbReference type="SUPFAM" id="SSF63829">
    <property type="entry name" value="Calcium-dependent phosphotriesterase"/>
    <property type="match status" value="1"/>
</dbReference>
<dbReference type="Gene3D" id="2.130.10.10">
    <property type="entry name" value="YVTN repeat-like/Quinoprotein amine dehydrogenase"/>
    <property type="match status" value="1"/>
</dbReference>
<dbReference type="Gene3D" id="2.60.40.4070">
    <property type="match status" value="1"/>
</dbReference>
<organism evidence="3 4">
    <name type="scientific">Eiseniibacteriota bacterium</name>
    <dbReference type="NCBI Taxonomy" id="2212470"/>
    <lineage>
        <taxon>Bacteria</taxon>
        <taxon>Candidatus Eiseniibacteriota</taxon>
    </lineage>
</organism>
<proteinExistence type="predicted"/>
<evidence type="ECO:0000256" key="1">
    <source>
        <dbReference type="SAM" id="MobiDB-lite"/>
    </source>
</evidence>
<dbReference type="PANTHER" id="PTHR40274:SF4">
    <property type="entry name" value="BLL1406 PROTEIN"/>
    <property type="match status" value="1"/>
</dbReference>
<accession>A0A956NHS5</accession>
<dbReference type="InterPro" id="IPR051344">
    <property type="entry name" value="Vgb"/>
</dbReference>
<dbReference type="PANTHER" id="PTHR40274">
    <property type="entry name" value="VIRGINIAMYCIN B LYASE"/>
    <property type="match status" value="1"/>
</dbReference>
<dbReference type="Gene3D" id="2.120.10.30">
    <property type="entry name" value="TolB, C-terminal domain"/>
    <property type="match status" value="1"/>
</dbReference>
<dbReference type="EMBL" id="JAGQHS010000135">
    <property type="protein sequence ID" value="MCA9757998.1"/>
    <property type="molecule type" value="Genomic_DNA"/>
</dbReference>
<sequence length="398" mass="42040">MPLSWKSHARSILTGAVLIPASMTVTSAESYISVVLPQGSLANDAVELGPDGKIYCTYCWFGNETRQILRTTPEGDAEVFATLEPDDCTLGMAFDGNGDLYSANLATGEVLRFAPDGTRSTFSTDPLLDQPADLEFHPSGNGDLYVANHGNGAIVFVHPDGSVETFYDGPLVTAPHCLTFGTDGELYVGNQDASVTRISPDGNATLYAQLPGVGYLDAANGRLFACVLSRHRIYEVFADGSIATLAGTGSAGFAEGPGDTTPLHSPNGIIVSADAHTIYASSGFGNGLFRVDLTDAASSPTPEEKTTGSRLLPVSPNPMSERVDIRLHTSTAEIAELSIYDAQGRRVRQLARRELSAGIHSISWDGADDAGGRLPAGVYQLHLRTDSGTDSRSIVLGR</sequence>
<gene>
    <name evidence="3" type="ORF">KDA27_19555</name>
</gene>
<dbReference type="Pfam" id="PF13860">
    <property type="entry name" value="FlgD_ig"/>
    <property type="match status" value="1"/>
</dbReference>
<dbReference type="InterPro" id="IPR025965">
    <property type="entry name" value="FlgD/Vpr_Ig-like"/>
</dbReference>
<evidence type="ECO:0000313" key="4">
    <source>
        <dbReference type="Proteomes" id="UP000739538"/>
    </source>
</evidence>
<feature type="region of interest" description="Disordered" evidence="1">
    <location>
        <begin position="297"/>
        <end position="318"/>
    </location>
</feature>
<evidence type="ECO:0000313" key="3">
    <source>
        <dbReference type="EMBL" id="MCA9757998.1"/>
    </source>
</evidence>
<evidence type="ECO:0000259" key="2">
    <source>
        <dbReference type="Pfam" id="PF13860"/>
    </source>
</evidence>
<name>A0A956NHS5_UNCEI</name>
<protein>
    <submittedName>
        <fullName evidence="3">T9SS type A sorting domain-containing protein</fullName>
    </submittedName>
</protein>
<feature type="domain" description="FlgD/Vpr Ig-like" evidence="2">
    <location>
        <begin position="329"/>
        <end position="386"/>
    </location>
</feature>
<dbReference type="InterPro" id="IPR011042">
    <property type="entry name" value="6-blade_b-propeller_TolB-like"/>
</dbReference>
<dbReference type="AlphaFoldDB" id="A0A956NHS5"/>
<reference evidence="3" key="2">
    <citation type="journal article" date="2021" name="Microbiome">
        <title>Successional dynamics and alternative stable states in a saline activated sludge microbial community over 9 years.</title>
        <authorList>
            <person name="Wang Y."/>
            <person name="Ye J."/>
            <person name="Ju F."/>
            <person name="Liu L."/>
            <person name="Boyd J.A."/>
            <person name="Deng Y."/>
            <person name="Parks D.H."/>
            <person name="Jiang X."/>
            <person name="Yin X."/>
            <person name="Woodcroft B.J."/>
            <person name="Tyson G.W."/>
            <person name="Hugenholtz P."/>
            <person name="Polz M.F."/>
            <person name="Zhang T."/>
        </authorList>
    </citation>
    <scope>NUCLEOTIDE SEQUENCE</scope>
    <source>
        <strain evidence="3">HKST-UBA02</strain>
    </source>
</reference>
<dbReference type="NCBIfam" id="TIGR04183">
    <property type="entry name" value="Por_Secre_tail"/>
    <property type="match status" value="1"/>
</dbReference>